<evidence type="ECO:0000313" key="3">
    <source>
        <dbReference type="EMBL" id="AXK45836.1"/>
    </source>
</evidence>
<dbReference type="Proteomes" id="UP000282185">
    <property type="component" value="Unassembled WGS sequence"/>
</dbReference>
<gene>
    <name evidence="3" type="ORF">DWV08_09595</name>
    <name evidence="4" type="ORF">DXU92_01340</name>
</gene>
<accession>A0A345YPI4</accession>
<dbReference type="Proteomes" id="UP000254236">
    <property type="component" value="Chromosome"/>
</dbReference>
<keyword evidence="2" id="KW-0472">Membrane</keyword>
<evidence type="ECO:0000256" key="1">
    <source>
        <dbReference type="SAM" id="MobiDB-lite"/>
    </source>
</evidence>
<keyword evidence="2" id="KW-0812">Transmembrane</keyword>
<evidence type="ECO:0000313" key="4">
    <source>
        <dbReference type="EMBL" id="RRR24855.1"/>
    </source>
</evidence>
<dbReference type="Pfam" id="PF14012">
    <property type="entry name" value="DUF4229"/>
    <property type="match status" value="1"/>
</dbReference>
<keyword evidence="5" id="KW-1185">Reference proteome</keyword>
<dbReference type="InterPro" id="IPR025323">
    <property type="entry name" value="DUF4229"/>
</dbReference>
<evidence type="ECO:0000313" key="6">
    <source>
        <dbReference type="Proteomes" id="UP000282185"/>
    </source>
</evidence>
<feature type="compositionally biased region" description="Acidic residues" evidence="1">
    <location>
        <begin position="74"/>
        <end position="90"/>
    </location>
</feature>
<feature type="transmembrane region" description="Helical" evidence="2">
    <location>
        <begin position="5"/>
        <end position="22"/>
    </location>
</feature>
<evidence type="ECO:0000313" key="5">
    <source>
        <dbReference type="Proteomes" id="UP000254236"/>
    </source>
</evidence>
<dbReference type="OrthoDB" id="4794527at2"/>
<dbReference type="EMBL" id="QSWH01000001">
    <property type="protein sequence ID" value="RRR24855.1"/>
    <property type="molecule type" value="Genomic_DNA"/>
</dbReference>
<reference evidence="4 6" key="2">
    <citation type="submission" date="2018-08" db="EMBL/GenBank/DDBJ databases">
        <title>Brachybacterium saurashtrense DSM 23186.</title>
        <authorList>
            <person name="Li Y."/>
        </authorList>
    </citation>
    <scope>NUCLEOTIDE SEQUENCE [LARGE SCALE GENOMIC DNA]</scope>
    <source>
        <strain evidence="4 6">DSM 23186</strain>
    </source>
</reference>
<evidence type="ECO:0000256" key="2">
    <source>
        <dbReference type="SAM" id="Phobius"/>
    </source>
</evidence>
<proteinExistence type="predicted"/>
<name>A0A345YPI4_9MICO</name>
<dbReference type="RefSeq" id="WP_115413578.1">
    <property type="nucleotide sequence ID" value="NZ_CP031356.1"/>
</dbReference>
<keyword evidence="2" id="KW-1133">Transmembrane helix</keyword>
<protein>
    <submittedName>
        <fullName evidence="4">DUF4229 domain-containing protein</fullName>
    </submittedName>
</protein>
<organism evidence="4 6">
    <name type="scientific">Brachybacterium saurashtrense</name>
    <dbReference type="NCBI Taxonomy" id="556288"/>
    <lineage>
        <taxon>Bacteria</taxon>
        <taxon>Bacillati</taxon>
        <taxon>Actinomycetota</taxon>
        <taxon>Actinomycetes</taxon>
        <taxon>Micrococcales</taxon>
        <taxon>Dermabacteraceae</taxon>
        <taxon>Brachybacterium</taxon>
    </lineage>
</organism>
<feature type="compositionally biased region" description="Basic and acidic residues" evidence="1">
    <location>
        <begin position="63"/>
        <end position="73"/>
    </location>
</feature>
<reference evidence="3 5" key="1">
    <citation type="submission" date="2018-07" db="EMBL/GenBank/DDBJ databases">
        <title>Brachybacterium saurashtrense DSM 23186 genome sequence.</title>
        <authorList>
            <person name="Guo L."/>
        </authorList>
    </citation>
    <scope>NUCLEOTIDE SEQUENCE [LARGE SCALE GENOMIC DNA]</scope>
    <source>
        <strain evidence="3 5">DSM 23186</strain>
    </source>
</reference>
<sequence>MRHFLVYAVIRLGLWLLLWWVLALAGVGIMLAGVLAALIAMLLSILFLDRLRNAAALRWKAADERRAARRGPEVDQDAEYEDSVLDDAERDGEIREEDR</sequence>
<feature type="transmembrane region" description="Helical" evidence="2">
    <location>
        <begin position="28"/>
        <end position="48"/>
    </location>
</feature>
<dbReference type="EMBL" id="CP031356">
    <property type="protein sequence ID" value="AXK45836.1"/>
    <property type="molecule type" value="Genomic_DNA"/>
</dbReference>
<dbReference type="AlphaFoldDB" id="A0A345YPI4"/>
<feature type="region of interest" description="Disordered" evidence="1">
    <location>
        <begin position="63"/>
        <end position="99"/>
    </location>
</feature>
<dbReference type="KEGG" id="bsau:DWV08_09595"/>